<dbReference type="GO" id="GO:0004518">
    <property type="term" value="F:nuclease activity"/>
    <property type="evidence" value="ECO:0007669"/>
    <property type="project" value="UniProtKB-KW"/>
</dbReference>
<dbReference type="InterPro" id="IPR029060">
    <property type="entry name" value="PIN-like_dom_sf"/>
</dbReference>
<sequence length="126" mass="13983">MILDSNIIIYSAKPEYIRLTRYLQANQEIVRVSLISTLEVLGFSRLSVTDKQIFEAYLNSVHILPITEAVITEAIRLRQQRKRSVGDAIIAATALIHNQPVLTNNPADFADIAGLQVIALAEILNA</sequence>
<evidence type="ECO:0000256" key="6">
    <source>
        <dbReference type="ARBA" id="ARBA00022842"/>
    </source>
</evidence>
<dbReference type="InterPro" id="IPR050556">
    <property type="entry name" value="Type_II_TA_system_RNase"/>
</dbReference>
<evidence type="ECO:0000313" key="9">
    <source>
        <dbReference type="EMBL" id="QJW90563.1"/>
    </source>
</evidence>
<dbReference type="SUPFAM" id="SSF88723">
    <property type="entry name" value="PIN domain-like"/>
    <property type="match status" value="1"/>
</dbReference>
<protein>
    <submittedName>
        <fullName evidence="9">Type II toxin-antitoxin system VapC family toxin</fullName>
    </submittedName>
</protein>
<dbReference type="GO" id="GO:0016787">
    <property type="term" value="F:hydrolase activity"/>
    <property type="evidence" value="ECO:0007669"/>
    <property type="project" value="UniProtKB-KW"/>
</dbReference>
<evidence type="ECO:0000256" key="1">
    <source>
        <dbReference type="ARBA" id="ARBA00001946"/>
    </source>
</evidence>
<dbReference type="Proteomes" id="UP000502756">
    <property type="component" value="Chromosome"/>
</dbReference>
<feature type="domain" description="PIN" evidence="8">
    <location>
        <begin position="1"/>
        <end position="114"/>
    </location>
</feature>
<dbReference type="AlphaFoldDB" id="A0A6M5YBD1"/>
<proteinExistence type="inferred from homology"/>
<name>A0A6M5YBD1_9BACT</name>
<dbReference type="Gene3D" id="3.40.50.1010">
    <property type="entry name" value="5'-nuclease"/>
    <property type="match status" value="1"/>
</dbReference>
<dbReference type="Pfam" id="PF01850">
    <property type="entry name" value="PIN"/>
    <property type="match status" value="1"/>
</dbReference>
<comment type="similarity">
    <text evidence="7">Belongs to the PINc/VapC protein family.</text>
</comment>
<dbReference type="InterPro" id="IPR002716">
    <property type="entry name" value="PIN_dom"/>
</dbReference>
<evidence type="ECO:0000256" key="7">
    <source>
        <dbReference type="ARBA" id="ARBA00038093"/>
    </source>
</evidence>
<keyword evidence="3" id="KW-0540">Nuclease</keyword>
<dbReference type="CDD" id="cd18738">
    <property type="entry name" value="PIN_VapC4-5_FitB-like"/>
    <property type="match status" value="1"/>
</dbReference>
<dbReference type="RefSeq" id="WP_171740407.1">
    <property type="nucleotide sequence ID" value="NZ_CP053435.1"/>
</dbReference>
<evidence type="ECO:0000256" key="3">
    <source>
        <dbReference type="ARBA" id="ARBA00022722"/>
    </source>
</evidence>
<keyword evidence="2" id="KW-1277">Toxin-antitoxin system</keyword>
<keyword evidence="10" id="KW-1185">Reference proteome</keyword>
<evidence type="ECO:0000259" key="8">
    <source>
        <dbReference type="Pfam" id="PF01850"/>
    </source>
</evidence>
<evidence type="ECO:0000256" key="5">
    <source>
        <dbReference type="ARBA" id="ARBA00022801"/>
    </source>
</evidence>
<organism evidence="9 10">
    <name type="scientific">Spirosoma taeanense</name>
    <dbReference type="NCBI Taxonomy" id="2735870"/>
    <lineage>
        <taxon>Bacteria</taxon>
        <taxon>Pseudomonadati</taxon>
        <taxon>Bacteroidota</taxon>
        <taxon>Cytophagia</taxon>
        <taxon>Cytophagales</taxon>
        <taxon>Cytophagaceae</taxon>
        <taxon>Spirosoma</taxon>
    </lineage>
</organism>
<reference evidence="9 10" key="1">
    <citation type="submission" date="2020-05" db="EMBL/GenBank/DDBJ databases">
        <title>Genome sequencing of Spirosoma sp. TS118.</title>
        <authorList>
            <person name="Lee J.-H."/>
            <person name="Jeong S."/>
            <person name="Zhao L."/>
            <person name="Jung J.-H."/>
            <person name="Kim M.-K."/>
            <person name="Lim S."/>
        </authorList>
    </citation>
    <scope>NUCLEOTIDE SEQUENCE [LARGE SCALE GENOMIC DNA]</scope>
    <source>
        <strain evidence="9 10">TS118</strain>
    </source>
</reference>
<keyword evidence="5" id="KW-0378">Hydrolase</keyword>
<accession>A0A6M5YBD1</accession>
<dbReference type="EMBL" id="CP053435">
    <property type="protein sequence ID" value="QJW90563.1"/>
    <property type="molecule type" value="Genomic_DNA"/>
</dbReference>
<comment type="cofactor">
    <cofactor evidence="1">
        <name>Mg(2+)</name>
        <dbReference type="ChEBI" id="CHEBI:18420"/>
    </cofactor>
</comment>
<dbReference type="GO" id="GO:0046872">
    <property type="term" value="F:metal ion binding"/>
    <property type="evidence" value="ECO:0007669"/>
    <property type="project" value="UniProtKB-KW"/>
</dbReference>
<evidence type="ECO:0000256" key="2">
    <source>
        <dbReference type="ARBA" id="ARBA00022649"/>
    </source>
</evidence>
<dbReference type="PANTHER" id="PTHR33653:SF1">
    <property type="entry name" value="RIBONUCLEASE VAPC2"/>
    <property type="match status" value="1"/>
</dbReference>
<dbReference type="KEGG" id="stae:HNV11_14830"/>
<gene>
    <name evidence="9" type="ORF">HNV11_14830</name>
</gene>
<keyword evidence="6" id="KW-0460">Magnesium</keyword>
<evidence type="ECO:0000313" key="10">
    <source>
        <dbReference type="Proteomes" id="UP000502756"/>
    </source>
</evidence>
<keyword evidence="4" id="KW-0479">Metal-binding</keyword>
<dbReference type="PANTHER" id="PTHR33653">
    <property type="entry name" value="RIBONUCLEASE VAPC2"/>
    <property type="match status" value="1"/>
</dbReference>
<evidence type="ECO:0000256" key="4">
    <source>
        <dbReference type="ARBA" id="ARBA00022723"/>
    </source>
</evidence>